<dbReference type="InterPro" id="IPR005801">
    <property type="entry name" value="ADC_synthase"/>
</dbReference>
<dbReference type="RefSeq" id="WP_012805592.1">
    <property type="nucleotide sequence ID" value="NC_013173.1"/>
</dbReference>
<dbReference type="InterPro" id="IPR019999">
    <property type="entry name" value="Anth_synth_I-like"/>
</dbReference>
<evidence type="ECO:0000313" key="3">
    <source>
        <dbReference type="Proteomes" id="UP000002216"/>
    </source>
</evidence>
<dbReference type="SUPFAM" id="SSF56752">
    <property type="entry name" value="D-aminoacid aminotransferase-like PLP-dependent enzymes"/>
    <property type="match status" value="1"/>
</dbReference>
<keyword evidence="3" id="KW-1185">Reference proteome</keyword>
<dbReference type="Gene3D" id="3.20.10.10">
    <property type="entry name" value="D-amino Acid Aminotransferase, subunit A, domain 2"/>
    <property type="match status" value="1"/>
</dbReference>
<dbReference type="PANTHER" id="PTHR11236">
    <property type="entry name" value="AMINOBENZOATE/ANTHRANILATE SYNTHASE"/>
    <property type="match status" value="1"/>
</dbReference>
<organism evidence="2 3">
    <name type="scientific">Desulfomicrobium baculatum (strain DSM 4028 / VKM B-1378 / X)</name>
    <name type="common">Desulfovibrio baculatus</name>
    <dbReference type="NCBI Taxonomy" id="525897"/>
    <lineage>
        <taxon>Bacteria</taxon>
        <taxon>Pseudomonadati</taxon>
        <taxon>Thermodesulfobacteriota</taxon>
        <taxon>Desulfovibrionia</taxon>
        <taxon>Desulfovibrionales</taxon>
        <taxon>Desulfomicrobiaceae</taxon>
        <taxon>Desulfomicrobium</taxon>
    </lineage>
</organism>
<dbReference type="InterPro" id="IPR005802">
    <property type="entry name" value="ADC_synth_comp_1"/>
</dbReference>
<dbReference type="InterPro" id="IPR015890">
    <property type="entry name" value="Chorismate_C"/>
</dbReference>
<gene>
    <name evidence="2" type="ordered locus">Dbac_0380</name>
</gene>
<dbReference type="Proteomes" id="UP000002216">
    <property type="component" value="Chromosome"/>
</dbReference>
<dbReference type="GO" id="GO:0000162">
    <property type="term" value="P:L-tryptophan biosynthetic process"/>
    <property type="evidence" value="ECO:0007669"/>
    <property type="project" value="TreeGrafter"/>
</dbReference>
<dbReference type="STRING" id="525897.Dbac_0380"/>
<dbReference type="AlphaFoldDB" id="C7LVG5"/>
<dbReference type="InterPro" id="IPR036038">
    <property type="entry name" value="Aminotransferase-like"/>
</dbReference>
<accession>C7LVG5</accession>
<dbReference type="HOGENOM" id="CLU_006493_6_2_7"/>
<dbReference type="GO" id="GO:0046820">
    <property type="term" value="F:4-amino-4-deoxychorismate synthase activity"/>
    <property type="evidence" value="ECO:0007669"/>
    <property type="project" value="TreeGrafter"/>
</dbReference>
<dbReference type="InterPro" id="IPR043132">
    <property type="entry name" value="BCAT-like_C"/>
</dbReference>
<protein>
    <submittedName>
        <fullName evidence="2">Para-aminobenzoate synthase, subunit I</fullName>
    </submittedName>
</protein>
<dbReference type="GO" id="GO:0009396">
    <property type="term" value="P:folic acid-containing compound biosynthetic process"/>
    <property type="evidence" value="ECO:0007669"/>
    <property type="project" value="InterPro"/>
</dbReference>
<dbReference type="InterPro" id="IPR043131">
    <property type="entry name" value="BCAT-like_N"/>
</dbReference>
<dbReference type="SUPFAM" id="SSF56322">
    <property type="entry name" value="ADC synthase"/>
    <property type="match status" value="1"/>
</dbReference>
<dbReference type="PRINTS" id="PR00095">
    <property type="entry name" value="ANTSNTHASEI"/>
</dbReference>
<dbReference type="eggNOG" id="COG0115">
    <property type="taxonomic scope" value="Bacteria"/>
</dbReference>
<dbReference type="EMBL" id="CP001629">
    <property type="protein sequence ID" value="ACU88507.1"/>
    <property type="molecule type" value="Genomic_DNA"/>
</dbReference>
<dbReference type="Gene3D" id="3.60.120.10">
    <property type="entry name" value="Anthranilate synthase"/>
    <property type="match status" value="1"/>
</dbReference>
<evidence type="ECO:0000259" key="1">
    <source>
        <dbReference type="Pfam" id="PF00425"/>
    </source>
</evidence>
<dbReference type="InterPro" id="IPR001544">
    <property type="entry name" value="Aminotrans_IV"/>
</dbReference>
<name>C7LVG5_DESBD</name>
<dbReference type="PANTHER" id="PTHR11236:SF50">
    <property type="entry name" value="AMINODEOXYCHORISMATE SYNTHASE COMPONENT 1"/>
    <property type="match status" value="1"/>
</dbReference>
<dbReference type="eggNOG" id="COG0147">
    <property type="taxonomic scope" value="Bacteria"/>
</dbReference>
<dbReference type="OrthoDB" id="9803598at2"/>
<dbReference type="Pfam" id="PF01063">
    <property type="entry name" value="Aminotran_4"/>
    <property type="match status" value="1"/>
</dbReference>
<dbReference type="Gene3D" id="3.30.470.10">
    <property type="match status" value="1"/>
</dbReference>
<proteinExistence type="predicted"/>
<feature type="domain" description="Chorismate-utilising enzyme C-terminal" evidence="1">
    <location>
        <begin position="111"/>
        <end position="359"/>
    </location>
</feature>
<dbReference type="KEGG" id="dba:Dbac_0380"/>
<reference evidence="2 3" key="1">
    <citation type="journal article" date="2009" name="Stand. Genomic Sci.">
        <title>Complete genome sequence of Desulfomicrobium baculatum type strain (X).</title>
        <authorList>
            <person name="Copeland A."/>
            <person name="Spring S."/>
            <person name="Goker M."/>
            <person name="Schneider S."/>
            <person name="Lapidus A."/>
            <person name="Del Rio T.G."/>
            <person name="Tice H."/>
            <person name="Cheng J.F."/>
            <person name="Chen F."/>
            <person name="Nolan M."/>
            <person name="Bruce D."/>
            <person name="Goodwin L."/>
            <person name="Pitluck S."/>
            <person name="Ivanova N."/>
            <person name="Mavrommatis K."/>
            <person name="Ovchinnikova G."/>
            <person name="Pati A."/>
            <person name="Chen A."/>
            <person name="Palaniappan K."/>
            <person name="Land M."/>
            <person name="Hauser L."/>
            <person name="Chang Y.J."/>
            <person name="Jeffries C.C."/>
            <person name="Meincke L."/>
            <person name="Sims D."/>
            <person name="Brettin T."/>
            <person name="Detter J.C."/>
            <person name="Han C."/>
            <person name="Chain P."/>
            <person name="Bristow J."/>
            <person name="Eisen J.A."/>
            <person name="Markowitz V."/>
            <person name="Hugenholtz P."/>
            <person name="Kyrpides N.C."/>
            <person name="Klenk H.P."/>
            <person name="Lucas S."/>
        </authorList>
    </citation>
    <scope>NUCLEOTIDE SEQUENCE [LARGE SCALE GENOMIC DNA]</scope>
    <source>
        <strain evidence="3">DSM 4028 / VKM B-1378 / X</strain>
    </source>
</reference>
<dbReference type="NCBIfam" id="TIGR00553">
    <property type="entry name" value="pabB"/>
    <property type="match status" value="1"/>
</dbReference>
<sequence length="577" mass="64523">MSVAVIYSTEHSAWVRYERPRAIFVAHRPDEVPQLIAHAEAEVEGRGLHAVGFLAYEAGSAFDPAMPDSSCGAFPLAWFGLFDAPAFVTLDAAYAPALDWISELDACAHGRALERIREYLGRGDTYQVNFTHRLRARFGAAPWDFFQSLVRRQPSPHAAFIETADFAICSASPEMFFEREGEDVWSRPMKGTAPRGRWPEEDEALARALEVSEKERAENVMIVDMVRNDLGRVCLPGSVNVPELFRVERYPTLWQLTSLVRGRTLESTARVVSALFPAASITGAPKVRTMRIIQELEVSPRRIYTGSIGVMSPGRKARFNVAIRTVLVDKPSGTAEYGVGGGIVWDSDPAAEFRETRIKARVLAAPEPEFLLLETMRWEKNKGIFLLAEHLRRLQDSAAYFDFRLDPKAVRDALEQEVLTADGFEGMLRLTLDSSGSWNIEHRSLPGPTPCRVSLALSAVDAADPFLFHKTTRRKVYDRARRQAPEVDDVLLWNERGEVTESTIANLVVEIAGELLTPPLACGLLPGTMRARLLHEGRIREEVVRVDDLSRCTRLWLINSVRGWRECVLVDAEGQAP</sequence>
<evidence type="ECO:0000313" key="2">
    <source>
        <dbReference type="EMBL" id="ACU88507.1"/>
    </source>
</evidence>
<dbReference type="Pfam" id="PF00425">
    <property type="entry name" value="Chorismate_bind"/>
    <property type="match status" value="1"/>
</dbReference>